<dbReference type="AlphaFoldDB" id="A0A3S8Z7V1"/>
<dbReference type="InterPro" id="IPR036866">
    <property type="entry name" value="RibonucZ/Hydroxyglut_hydro"/>
</dbReference>
<feature type="domain" description="Metallo-beta-lactamase" evidence="1">
    <location>
        <begin position="18"/>
        <end position="199"/>
    </location>
</feature>
<name>A0A3S8Z7V1_9ACTO</name>
<protein>
    <submittedName>
        <fullName evidence="2">MBL fold metallo-hydrolase</fullName>
    </submittedName>
</protein>
<organism evidence="2 3">
    <name type="scientific">Flaviflexus salsibiostraticola</name>
    <dbReference type="NCBI Taxonomy" id="1282737"/>
    <lineage>
        <taxon>Bacteria</taxon>
        <taxon>Bacillati</taxon>
        <taxon>Actinomycetota</taxon>
        <taxon>Actinomycetes</taxon>
        <taxon>Actinomycetales</taxon>
        <taxon>Actinomycetaceae</taxon>
        <taxon>Flaviflexus</taxon>
    </lineage>
</organism>
<dbReference type="PANTHER" id="PTHR46018:SF4">
    <property type="entry name" value="METALLO-HYDROLASE YHFI-RELATED"/>
    <property type="match status" value="1"/>
</dbReference>
<dbReference type="OrthoDB" id="9800940at2"/>
<proteinExistence type="predicted"/>
<dbReference type="GO" id="GO:0042781">
    <property type="term" value="F:3'-tRNA processing endoribonuclease activity"/>
    <property type="evidence" value="ECO:0007669"/>
    <property type="project" value="TreeGrafter"/>
</dbReference>
<dbReference type="CDD" id="cd07716">
    <property type="entry name" value="RNaseZ_short-form-like_MBL-fold"/>
    <property type="match status" value="1"/>
</dbReference>
<evidence type="ECO:0000313" key="2">
    <source>
        <dbReference type="EMBL" id="AZN29621.1"/>
    </source>
</evidence>
<dbReference type="SMART" id="SM00849">
    <property type="entry name" value="Lactamase_B"/>
    <property type="match status" value="1"/>
</dbReference>
<reference evidence="2 3" key="1">
    <citation type="submission" date="2018-12" db="EMBL/GenBank/DDBJ databases">
        <title>Complete genome sequence of Flaviflexus salsibiostraticola KCTC 33148.</title>
        <authorList>
            <person name="Bae J.-W."/>
        </authorList>
    </citation>
    <scope>NUCLEOTIDE SEQUENCE [LARGE SCALE GENOMIC DNA]</scope>
    <source>
        <strain evidence="2 3">KCTC 33148</strain>
    </source>
</reference>
<dbReference type="RefSeq" id="WP_126039653.1">
    <property type="nucleotide sequence ID" value="NZ_CP034438.1"/>
</dbReference>
<dbReference type="EMBL" id="CP034438">
    <property type="protein sequence ID" value="AZN29621.1"/>
    <property type="molecule type" value="Genomic_DNA"/>
</dbReference>
<dbReference type="KEGG" id="fsl:EJO69_04330"/>
<dbReference type="Gene3D" id="3.60.15.10">
    <property type="entry name" value="Ribonuclease Z/Hydroxyacylglutathione hydrolase-like"/>
    <property type="match status" value="1"/>
</dbReference>
<keyword evidence="3" id="KW-1185">Reference proteome</keyword>
<dbReference type="Pfam" id="PF12706">
    <property type="entry name" value="Lactamase_B_2"/>
    <property type="match status" value="1"/>
</dbReference>
<accession>A0A3S8Z7V1</accession>
<dbReference type="InterPro" id="IPR001279">
    <property type="entry name" value="Metallo-B-lactamas"/>
</dbReference>
<evidence type="ECO:0000259" key="1">
    <source>
        <dbReference type="SMART" id="SM00849"/>
    </source>
</evidence>
<evidence type="ECO:0000313" key="3">
    <source>
        <dbReference type="Proteomes" id="UP000270021"/>
    </source>
</evidence>
<dbReference type="SUPFAM" id="SSF56281">
    <property type="entry name" value="Metallo-hydrolase/oxidoreductase"/>
    <property type="match status" value="1"/>
</dbReference>
<dbReference type="Proteomes" id="UP000270021">
    <property type="component" value="Chromosome"/>
</dbReference>
<sequence>MKLTVVGCTGSMSGPKGAASCYIVQTATTTILLDLGPGSMGQLMNHIDPAKIDAIILSHLHTDHCADIIGMQVYRRWLPSGPLGTVDVYSPGDGLHRTRQIGGDGADETYAGEFDFHTVAAGDTIRVGDMSIEFFDAVHPVPAVATRITGPEGGVLAYSGDTDYCEGQVAAARNADLYLCEAAFEATRDTVRDIHLTGGRAGRIAAEAGAHNLVLTHLQPWTDPDTVCAEAREEYAGPIAVAIPGGTFHVTHPSTMES</sequence>
<gene>
    <name evidence="2" type="ORF">EJO69_04330</name>
</gene>
<dbReference type="PANTHER" id="PTHR46018">
    <property type="entry name" value="ZINC PHOSPHODIESTERASE ELAC PROTEIN 1"/>
    <property type="match status" value="1"/>
</dbReference>
<keyword evidence="2" id="KW-0378">Hydrolase</keyword>